<evidence type="ECO:0000256" key="2">
    <source>
        <dbReference type="ARBA" id="ARBA00022475"/>
    </source>
</evidence>
<comment type="caution">
    <text evidence="13">The sequence shown here is derived from an EMBL/GenBank/DDBJ whole genome shotgun (WGS) entry which is preliminary data.</text>
</comment>
<feature type="domain" description="HAMP" evidence="12">
    <location>
        <begin position="275"/>
        <end position="327"/>
    </location>
</feature>
<evidence type="ECO:0000256" key="8">
    <source>
        <dbReference type="PROSITE-ProRule" id="PRU00284"/>
    </source>
</evidence>
<dbReference type="SMART" id="SM01049">
    <property type="entry name" value="Cache_2"/>
    <property type="match status" value="1"/>
</dbReference>
<dbReference type="GO" id="GO:0005886">
    <property type="term" value="C:plasma membrane"/>
    <property type="evidence" value="ECO:0007669"/>
    <property type="project" value="UniProtKB-SubCell"/>
</dbReference>
<evidence type="ECO:0000313" key="14">
    <source>
        <dbReference type="Proteomes" id="UP000249165"/>
    </source>
</evidence>
<dbReference type="SUPFAM" id="SSF58104">
    <property type="entry name" value="Methyl-accepting chemotaxis protein (MCP) signaling domain"/>
    <property type="match status" value="1"/>
</dbReference>
<keyword evidence="6 10" id="KW-0472">Membrane</keyword>
<dbReference type="Gene3D" id="1.10.8.500">
    <property type="entry name" value="HAMP domain in histidine kinase"/>
    <property type="match status" value="1"/>
</dbReference>
<dbReference type="InterPro" id="IPR033480">
    <property type="entry name" value="sCache_2"/>
</dbReference>
<evidence type="ECO:0000256" key="6">
    <source>
        <dbReference type="ARBA" id="ARBA00023136"/>
    </source>
</evidence>
<evidence type="ECO:0000259" key="12">
    <source>
        <dbReference type="PROSITE" id="PS50885"/>
    </source>
</evidence>
<dbReference type="SUPFAM" id="SSF158472">
    <property type="entry name" value="HAMP domain-like"/>
    <property type="match status" value="1"/>
</dbReference>
<keyword evidence="2" id="KW-1003">Cell membrane</keyword>
<feature type="domain" description="HAMP" evidence="12">
    <location>
        <begin position="212"/>
        <end position="265"/>
    </location>
</feature>
<dbReference type="RefSeq" id="WP_190325635.1">
    <property type="nucleotide sequence ID" value="NZ_LIGK01000053.1"/>
</dbReference>
<dbReference type="Pfam" id="PF00015">
    <property type="entry name" value="MCPsignal"/>
    <property type="match status" value="1"/>
</dbReference>
<dbReference type="PRINTS" id="PR00260">
    <property type="entry name" value="CHEMTRNSDUCR"/>
</dbReference>
<feature type="compositionally biased region" description="Low complexity" evidence="9">
    <location>
        <begin position="587"/>
        <end position="598"/>
    </location>
</feature>
<dbReference type="GO" id="GO:0004888">
    <property type="term" value="F:transmembrane signaling receptor activity"/>
    <property type="evidence" value="ECO:0007669"/>
    <property type="project" value="InterPro"/>
</dbReference>
<feature type="domain" description="Methyl-accepting transducer" evidence="11">
    <location>
        <begin position="332"/>
        <end position="561"/>
    </location>
</feature>
<dbReference type="Gene3D" id="3.30.450.20">
    <property type="entry name" value="PAS domain"/>
    <property type="match status" value="1"/>
</dbReference>
<dbReference type="PROSITE" id="PS50111">
    <property type="entry name" value="CHEMOTAXIS_TRANSDUC_2"/>
    <property type="match status" value="1"/>
</dbReference>
<evidence type="ECO:0000256" key="3">
    <source>
        <dbReference type="ARBA" id="ARBA00022500"/>
    </source>
</evidence>
<dbReference type="FunFam" id="1.10.287.950:FF:000001">
    <property type="entry name" value="Methyl-accepting chemotaxis sensory transducer"/>
    <property type="match status" value="1"/>
</dbReference>
<dbReference type="AlphaFoldDB" id="A0A327XS98"/>
<dbReference type="PROSITE" id="PS51257">
    <property type="entry name" value="PROKAR_LIPOPROTEIN"/>
    <property type="match status" value="1"/>
</dbReference>
<dbReference type="Pfam" id="PF17200">
    <property type="entry name" value="sCache_2"/>
    <property type="match status" value="1"/>
</dbReference>
<name>A0A327XS98_9RHOB</name>
<organism evidence="13 14">
    <name type="scientific">Salipiger aestuarii</name>
    <dbReference type="NCBI Taxonomy" id="568098"/>
    <lineage>
        <taxon>Bacteria</taxon>
        <taxon>Pseudomonadati</taxon>
        <taxon>Pseudomonadota</taxon>
        <taxon>Alphaproteobacteria</taxon>
        <taxon>Rhodobacterales</taxon>
        <taxon>Roseobacteraceae</taxon>
        <taxon>Salipiger</taxon>
    </lineage>
</organism>
<dbReference type="Proteomes" id="UP000249165">
    <property type="component" value="Unassembled WGS sequence"/>
</dbReference>
<dbReference type="CDD" id="cd06225">
    <property type="entry name" value="HAMP"/>
    <property type="match status" value="1"/>
</dbReference>
<evidence type="ECO:0000256" key="1">
    <source>
        <dbReference type="ARBA" id="ARBA00004651"/>
    </source>
</evidence>
<dbReference type="Pfam" id="PF00672">
    <property type="entry name" value="HAMP"/>
    <property type="match status" value="1"/>
</dbReference>
<dbReference type="PANTHER" id="PTHR43531">
    <property type="entry name" value="PROTEIN ICFG"/>
    <property type="match status" value="1"/>
</dbReference>
<feature type="region of interest" description="Disordered" evidence="9">
    <location>
        <begin position="582"/>
        <end position="618"/>
    </location>
</feature>
<reference evidence="13 14" key="1">
    <citation type="submission" date="2018-06" db="EMBL/GenBank/DDBJ databases">
        <title>Genomic Encyclopedia of Archaeal and Bacterial Type Strains, Phase II (KMG-II): from individual species to whole genera.</title>
        <authorList>
            <person name="Goeker M."/>
        </authorList>
    </citation>
    <scope>NUCLEOTIDE SEQUENCE [LARGE SCALE GENOMIC DNA]</scope>
    <source>
        <strain evidence="13 14">DSM 22011</strain>
    </source>
</reference>
<sequence length="618" mass="67241">MYRLIQSIPFRIYAIAVLAVICSCALAVLLLSRAVDQTYQMQEKELANILETSSGVLTVLNERVDAGEMTLDEAKAEATALLSALRFGDSGYMSVFDNDMVMRVHPFKPDWIGEDKSDFEDSKGLRLFDEMLNIALTSGAGVIRYWFTKPGEDAPEEKMGAVRYFAPWGWVVVTGAYLSDIKADLAAMRDAGIATLLATLCLLTGTSILLVRSVTRPLSKLMDAMRKVSEGDYDHEIKVAGRKDEIGFLGRILDSFRQKLIERRELEIEQQNERERQNQVVQRLSRSMSELASCNLTEMIDDAFPEAYEQLRRDFNAIIETLNDVVRSIVDNADEINARANVLGSASDELSQRTENQAATLEETAAAMDEITSSVRTAATSASDVARTVEAAREDAVASRQIVSSAVEAMSEIKVSSDSVAEIIGVIDDIAFQTNLLALNAGVEAARAGEAGRGFAVVASEVRSLSQRSSEAAKEIARLISRSSAQVETGVDQVQKSGEALAKISERVTRIADAIQKIAASAQEQSVGINEINVAVGQLDQVTQKNAAMVEEAGASTVALKREAKEMRELIARFALRPSAPADVKPEAPVAPEKVAAAHTPAPPQFRRVANGDAWQDF</sequence>
<comment type="subcellular location">
    <subcellularLocation>
        <location evidence="1">Cell membrane</location>
        <topology evidence="1">Multi-pass membrane protein</topology>
    </subcellularLocation>
</comment>
<accession>A0A327XS98</accession>
<gene>
    <name evidence="13" type="ORF">ATI53_105231</name>
</gene>
<keyword evidence="14" id="KW-1185">Reference proteome</keyword>
<comment type="similarity">
    <text evidence="7">Belongs to the methyl-accepting chemotaxis (MCP) protein family.</text>
</comment>
<dbReference type="InterPro" id="IPR003660">
    <property type="entry name" value="HAMP_dom"/>
</dbReference>
<evidence type="ECO:0000313" key="13">
    <source>
        <dbReference type="EMBL" id="RAK11021.1"/>
    </source>
</evidence>
<dbReference type="PANTHER" id="PTHR43531:SF11">
    <property type="entry name" value="METHYL-ACCEPTING CHEMOTAXIS PROTEIN 3"/>
    <property type="match status" value="1"/>
</dbReference>
<dbReference type="Gene3D" id="1.10.287.950">
    <property type="entry name" value="Methyl-accepting chemotaxis protein"/>
    <property type="match status" value="1"/>
</dbReference>
<evidence type="ECO:0000256" key="4">
    <source>
        <dbReference type="ARBA" id="ARBA00022692"/>
    </source>
</evidence>
<keyword evidence="8" id="KW-0807">Transducer</keyword>
<feature type="transmembrane region" description="Helical" evidence="10">
    <location>
        <begin position="191"/>
        <end position="211"/>
    </location>
</feature>
<dbReference type="GO" id="GO:0006935">
    <property type="term" value="P:chemotaxis"/>
    <property type="evidence" value="ECO:0007669"/>
    <property type="project" value="UniProtKB-KW"/>
</dbReference>
<keyword evidence="3" id="KW-0145">Chemotaxis</keyword>
<dbReference type="InterPro" id="IPR051310">
    <property type="entry name" value="MCP_chemotaxis"/>
</dbReference>
<protein>
    <submittedName>
        <fullName evidence="13">Methyl-accepting chemotaxis sensory transducer with Cache sensor</fullName>
    </submittedName>
</protein>
<evidence type="ECO:0000259" key="11">
    <source>
        <dbReference type="PROSITE" id="PS50111"/>
    </source>
</evidence>
<evidence type="ECO:0000256" key="9">
    <source>
        <dbReference type="SAM" id="MobiDB-lite"/>
    </source>
</evidence>
<dbReference type="SMART" id="SM00283">
    <property type="entry name" value="MA"/>
    <property type="match status" value="1"/>
</dbReference>
<dbReference type="EMBL" id="QLMG01000052">
    <property type="protein sequence ID" value="RAK11021.1"/>
    <property type="molecule type" value="Genomic_DNA"/>
</dbReference>
<keyword evidence="4 10" id="KW-0812">Transmembrane</keyword>
<evidence type="ECO:0000256" key="5">
    <source>
        <dbReference type="ARBA" id="ARBA00022989"/>
    </source>
</evidence>
<dbReference type="InterPro" id="IPR004089">
    <property type="entry name" value="MCPsignal_dom"/>
</dbReference>
<dbReference type="PROSITE" id="PS50885">
    <property type="entry name" value="HAMP"/>
    <property type="match status" value="2"/>
</dbReference>
<dbReference type="CDD" id="cd18774">
    <property type="entry name" value="PDC2_HK_sensor"/>
    <property type="match status" value="1"/>
</dbReference>
<keyword evidence="5 10" id="KW-1133">Transmembrane helix</keyword>
<dbReference type="SMART" id="SM00304">
    <property type="entry name" value="HAMP"/>
    <property type="match status" value="2"/>
</dbReference>
<dbReference type="CDD" id="cd11386">
    <property type="entry name" value="MCP_signal"/>
    <property type="match status" value="1"/>
</dbReference>
<evidence type="ECO:0000256" key="10">
    <source>
        <dbReference type="SAM" id="Phobius"/>
    </source>
</evidence>
<feature type="transmembrane region" description="Helical" evidence="10">
    <location>
        <begin position="12"/>
        <end position="31"/>
    </location>
</feature>
<dbReference type="GO" id="GO:0007165">
    <property type="term" value="P:signal transduction"/>
    <property type="evidence" value="ECO:0007669"/>
    <property type="project" value="UniProtKB-KW"/>
</dbReference>
<evidence type="ECO:0000256" key="7">
    <source>
        <dbReference type="ARBA" id="ARBA00029447"/>
    </source>
</evidence>
<dbReference type="InterPro" id="IPR004090">
    <property type="entry name" value="Chemotax_Me-accpt_rcpt"/>
</dbReference>
<proteinExistence type="inferred from homology"/>